<comment type="caution">
    <text evidence="3">The sequence shown here is derived from an EMBL/GenBank/DDBJ whole genome shotgun (WGS) entry which is preliminary data.</text>
</comment>
<feature type="compositionally biased region" description="Polar residues" evidence="1">
    <location>
        <begin position="16"/>
        <end position="25"/>
    </location>
</feature>
<dbReference type="Gene3D" id="3.30.1330.60">
    <property type="entry name" value="OmpA-like domain"/>
    <property type="match status" value="1"/>
</dbReference>
<dbReference type="InterPro" id="IPR036737">
    <property type="entry name" value="OmpA-like_sf"/>
</dbReference>
<dbReference type="RefSeq" id="WP_396946051.1">
    <property type="nucleotide sequence ID" value="NZ_JBIRXV010000001.1"/>
</dbReference>
<evidence type="ECO:0000256" key="1">
    <source>
        <dbReference type="SAM" id="MobiDB-lite"/>
    </source>
</evidence>
<proteinExistence type="predicted"/>
<feature type="region of interest" description="Disordered" evidence="1">
    <location>
        <begin position="12"/>
        <end position="42"/>
    </location>
</feature>
<dbReference type="Pfam" id="PF00691">
    <property type="entry name" value="OmpA"/>
    <property type="match status" value="1"/>
</dbReference>
<evidence type="ECO:0000313" key="4">
    <source>
        <dbReference type="Proteomes" id="UP001611450"/>
    </source>
</evidence>
<dbReference type="InterPro" id="IPR006665">
    <property type="entry name" value="OmpA-like"/>
</dbReference>
<dbReference type="EMBL" id="JBIRXV010000001">
    <property type="protein sequence ID" value="MFI2319079.1"/>
    <property type="molecule type" value="Genomic_DNA"/>
</dbReference>
<organism evidence="3 4">
    <name type="scientific">Nocardia beijingensis</name>
    <dbReference type="NCBI Taxonomy" id="95162"/>
    <lineage>
        <taxon>Bacteria</taxon>
        <taxon>Bacillati</taxon>
        <taxon>Actinomycetota</taxon>
        <taxon>Actinomycetes</taxon>
        <taxon>Mycobacteriales</taxon>
        <taxon>Nocardiaceae</taxon>
        <taxon>Nocardia</taxon>
    </lineage>
</organism>
<reference evidence="3 4" key="1">
    <citation type="submission" date="2024-10" db="EMBL/GenBank/DDBJ databases">
        <title>The Natural Products Discovery Center: Release of the First 8490 Sequenced Strains for Exploring Actinobacteria Biosynthetic Diversity.</title>
        <authorList>
            <person name="Kalkreuter E."/>
            <person name="Kautsar S.A."/>
            <person name="Yang D."/>
            <person name="Bader C.D."/>
            <person name="Teijaro C.N."/>
            <person name="Fluegel L."/>
            <person name="Davis C.M."/>
            <person name="Simpson J.R."/>
            <person name="Lauterbach L."/>
            <person name="Steele A.D."/>
            <person name="Gui C."/>
            <person name="Meng S."/>
            <person name="Li G."/>
            <person name="Viehrig K."/>
            <person name="Ye F."/>
            <person name="Su P."/>
            <person name="Kiefer A.F."/>
            <person name="Nichols A."/>
            <person name="Cepeda A.J."/>
            <person name="Yan W."/>
            <person name="Fan B."/>
            <person name="Jiang Y."/>
            <person name="Adhikari A."/>
            <person name="Zheng C.-J."/>
            <person name="Schuster L."/>
            <person name="Cowan T.M."/>
            <person name="Smanski M.J."/>
            <person name="Chevrette M.G."/>
            <person name="De Carvalho L.P.S."/>
            <person name="Shen B."/>
        </authorList>
    </citation>
    <scope>NUCLEOTIDE SEQUENCE [LARGE SCALE GENOMIC DNA]</scope>
    <source>
        <strain evidence="3 4">NPDC019626</strain>
    </source>
</reference>
<dbReference type="Proteomes" id="UP001611450">
    <property type="component" value="Unassembled WGS sequence"/>
</dbReference>
<evidence type="ECO:0000259" key="2">
    <source>
        <dbReference type="Pfam" id="PF00691"/>
    </source>
</evidence>
<gene>
    <name evidence="3" type="ORF">ACH47G_01200</name>
</gene>
<evidence type="ECO:0000313" key="3">
    <source>
        <dbReference type="EMBL" id="MFI2319079.1"/>
    </source>
</evidence>
<protein>
    <submittedName>
        <fullName evidence="3">OmpA family protein</fullName>
    </submittedName>
</protein>
<keyword evidence="4" id="KW-1185">Reference proteome</keyword>
<accession>A0ABW7W7V8</accession>
<dbReference type="SUPFAM" id="SSF103088">
    <property type="entry name" value="OmpA-like"/>
    <property type="match status" value="1"/>
</dbReference>
<feature type="domain" description="OmpA-like" evidence="2">
    <location>
        <begin position="67"/>
        <end position="143"/>
    </location>
</feature>
<name>A0ABW7W7V8_9NOCA</name>
<sequence length="161" mass="16358">MTAVVLIMTAGCGSDDGSNPASPTDQRTHESRSRGATASSVVGSALNSAQQTIQDMINAAIAAAPITFDSGSSDLGPGDVATIKAVAIPLRGNDTKIQISTYARDSDVAAARSLAKARGDNIAAELEAEGIDRARVAVRAEANPTAPDVQVDEARIAVVAQ</sequence>